<dbReference type="GO" id="GO:0015930">
    <property type="term" value="F:glutamate synthase activity"/>
    <property type="evidence" value="ECO:0007669"/>
    <property type="project" value="InterPro"/>
</dbReference>
<dbReference type="Gene3D" id="3.20.20.70">
    <property type="entry name" value="Aldolase class I"/>
    <property type="match status" value="3"/>
</dbReference>
<dbReference type="Pfam" id="PF04898">
    <property type="entry name" value="Glu_syn_central"/>
    <property type="match status" value="2"/>
</dbReference>
<protein>
    <submittedName>
        <fullName evidence="2">Ferredoxin-dependent glutamate synthase, chloroplastic</fullName>
    </submittedName>
</protein>
<feature type="domain" description="Glutamate synthase central-N" evidence="1">
    <location>
        <begin position="1"/>
        <end position="149"/>
    </location>
</feature>
<evidence type="ECO:0000313" key="3">
    <source>
        <dbReference type="Proteomes" id="UP000288805"/>
    </source>
</evidence>
<evidence type="ECO:0000313" key="2">
    <source>
        <dbReference type="EMBL" id="RVW92210.1"/>
    </source>
</evidence>
<dbReference type="EMBL" id="QGNW01000139">
    <property type="protein sequence ID" value="RVW92210.1"/>
    <property type="molecule type" value="Genomic_DNA"/>
</dbReference>
<dbReference type="InterPro" id="IPR006982">
    <property type="entry name" value="Glu_synth_centr_N"/>
</dbReference>
<dbReference type="Proteomes" id="UP000288805">
    <property type="component" value="Unassembled WGS sequence"/>
</dbReference>
<dbReference type="PANTHER" id="PTHR43100:SF2">
    <property type="entry name" value="BNAA03G19380D PROTEIN"/>
    <property type="match status" value="1"/>
</dbReference>
<dbReference type="InterPro" id="IPR051394">
    <property type="entry name" value="Glutamate_Synthase"/>
</dbReference>
<gene>
    <name evidence="2" type="primary">FdGOGAT_5</name>
    <name evidence="2" type="ORF">CK203_027189</name>
</gene>
<name>A0A438I682_VITVI</name>
<dbReference type="InterPro" id="IPR013785">
    <property type="entry name" value="Aldolase_TIM"/>
</dbReference>
<comment type="caution">
    <text evidence="2">The sequence shown here is derived from an EMBL/GenBank/DDBJ whole genome shotgun (WGS) entry which is preliminary data.</text>
</comment>
<dbReference type="PANTHER" id="PTHR43100">
    <property type="entry name" value="GLUTAMATE SYNTHASE [NADPH] SMALL CHAIN"/>
    <property type="match status" value="1"/>
</dbReference>
<evidence type="ECO:0000259" key="1">
    <source>
        <dbReference type="Pfam" id="PF04898"/>
    </source>
</evidence>
<sequence>MSLEVNIGKRGNILEVGPENASQVNLSSPVLNEGELESLLKDPHLKPRVLPTFFDIRKGVEGSLQKRLNKLCEAADEAVRNGSQLLVLSDRSDELEPTRPGIPILLAVGAVHQHLIQNGLRMSASIVADTAQCFSTHHFACLIGYGARKLRNLGGCCYALDAQRAAQGPQVAPCTCTHGLKHGHVKDKSKWLSGWVMDAWQSNGASCQQCGSAIRPQVCSNMASHLNMSSNMVDSIWSDKPRVTLIVLHQSVSLAQGYKALYNGNEGHGCNAWHVWLDIGLSQKWLGGYGSYITIPTSSNGMFEFKWTDACGKAVVYISPLAVCPYLALETCRQWRLSNKTVNLMRNGKMPTVTIEQAQKNFCKGCNMACWVGLVINPIPTQPLRGPADLQYIAVQSGLLKILSKMGISLLSSYCGAQIFEIYGLGREVVDLAFCGSVSSIGGLTLDEDKKPVNFPMACYQVYSCKFENMWLKVEGFLDLVRSWWREIEVRGTASYRLAAKTKELKQKLKVWNREVFNNLEDNKRTALQQVDHWDGVECERCLSLEETELKKEAKESYKKWVMLEESHWRQLSREVWLKEGDKNTGFFHRMANAHRNNNTLDRVKIDGVWLEENQEVREGIANAFHQRLSEEVGWKADIEGSN</sequence>
<proteinExistence type="predicted"/>
<accession>A0A438I682</accession>
<feature type="domain" description="Glutamate synthase central-N" evidence="1">
    <location>
        <begin position="322"/>
        <end position="425"/>
    </location>
</feature>
<organism evidence="2 3">
    <name type="scientific">Vitis vinifera</name>
    <name type="common">Grape</name>
    <dbReference type="NCBI Taxonomy" id="29760"/>
    <lineage>
        <taxon>Eukaryota</taxon>
        <taxon>Viridiplantae</taxon>
        <taxon>Streptophyta</taxon>
        <taxon>Embryophyta</taxon>
        <taxon>Tracheophyta</taxon>
        <taxon>Spermatophyta</taxon>
        <taxon>Magnoliopsida</taxon>
        <taxon>eudicotyledons</taxon>
        <taxon>Gunneridae</taxon>
        <taxon>Pentapetalae</taxon>
        <taxon>rosids</taxon>
        <taxon>Vitales</taxon>
        <taxon>Vitaceae</taxon>
        <taxon>Viteae</taxon>
        <taxon>Vitis</taxon>
    </lineage>
</organism>
<dbReference type="AlphaFoldDB" id="A0A438I682"/>
<reference evidence="2 3" key="1">
    <citation type="journal article" date="2018" name="PLoS Genet.">
        <title>Population sequencing reveals clonal diversity and ancestral inbreeding in the grapevine cultivar Chardonnay.</title>
        <authorList>
            <person name="Roach M.J."/>
            <person name="Johnson D.L."/>
            <person name="Bohlmann J."/>
            <person name="van Vuuren H.J."/>
            <person name="Jones S.J."/>
            <person name="Pretorius I.S."/>
            <person name="Schmidt S.A."/>
            <person name="Borneman A.R."/>
        </authorList>
    </citation>
    <scope>NUCLEOTIDE SEQUENCE [LARGE SCALE GENOMIC DNA]</scope>
    <source>
        <strain evidence="3">cv. Chardonnay</strain>
        <tissue evidence="2">Leaf</tissue>
    </source>
</reference>
<dbReference type="SUPFAM" id="SSF51395">
    <property type="entry name" value="FMN-linked oxidoreductases"/>
    <property type="match status" value="2"/>
</dbReference>